<dbReference type="EC" id="4.1.1.39" evidence="6"/>
<comment type="catalytic activity">
    <reaction evidence="6">
        <text>D-ribulose 1,5-bisphosphate + O2 = 2-phosphoglycolate + (2R)-3-phosphoglycerate + 2 H(+)</text>
        <dbReference type="Rhea" id="RHEA:36631"/>
        <dbReference type="ChEBI" id="CHEBI:15378"/>
        <dbReference type="ChEBI" id="CHEBI:15379"/>
        <dbReference type="ChEBI" id="CHEBI:57870"/>
        <dbReference type="ChEBI" id="CHEBI:58033"/>
        <dbReference type="ChEBI" id="CHEBI:58272"/>
    </reaction>
</comment>
<dbReference type="HAMAP" id="MF_01133">
    <property type="entry name" value="RuBisCO_L_type3"/>
    <property type="match status" value="1"/>
</dbReference>
<dbReference type="SFLD" id="SFLDG01052">
    <property type="entry name" value="RuBisCO"/>
    <property type="match status" value="1"/>
</dbReference>
<dbReference type="Pfam" id="PF02788">
    <property type="entry name" value="RuBisCO_large_N"/>
    <property type="match status" value="1"/>
</dbReference>
<dbReference type="InterPro" id="IPR017443">
    <property type="entry name" value="RuBisCO_lsu_fd_N"/>
</dbReference>
<dbReference type="Gene3D" id="3.30.70.150">
    <property type="entry name" value="RuBisCO large subunit, N-terminal domain"/>
    <property type="match status" value="1"/>
</dbReference>
<dbReference type="InterPro" id="IPR036376">
    <property type="entry name" value="RuBisCO_lsu_C_sf"/>
</dbReference>
<dbReference type="HOGENOM" id="CLU_031450_3_1_2"/>
<sequence length="488" mass="55159">MADPFSFLCPYLGRKFNKPLFPSFLPPARRLNSRRGENPLRWLRMVEKFDKIYDYYVDKDYEPNKKRDIIAVFRVTPAEGYTIEQAAGAVAAESSTGTWTTLYPWYEQERWADLSAKAYDFIDMGDGSWIVKIAYPFHAFEEWNLPGLLASIAGNVFGMKRVKGLRLEDLYFPEIVLRNFSGPAFGIEGVRKMLEIYDRPLYGVVPKPKVGYSPEEFEKLAYELLSNGADYIKDDENLTSPWYNRFDERAEIVTRVIDKVENETGEKKTWFANITADIREMERRLEVLADLGLKHAMVDVVITGWGALEYIRDLAADYGLAIHGHRAMHAAFTRNKYHGISMFVLAKLYRIIGIDQLHVGTAGAGKLEGGKWDVIQNARILREETYKPDENDVFHLEQKFYGMKAAFPTSSGGLHPGNIEPVIEALGKDIVLQLGGGTLGHPDGPGAGARAVRQAIDAIMQGIPLDEYAKTHKELARALEKWGHVTPV</sequence>
<dbReference type="Proteomes" id="UP000001488">
    <property type="component" value="Chromosome"/>
</dbReference>
<feature type="active site" description="Proton acceptor" evidence="6">
    <location>
        <position position="207"/>
    </location>
</feature>
<keyword evidence="5 6" id="KW-0120">Carbon dioxide fixation</keyword>
<protein>
    <recommendedName>
        <fullName evidence="6">Ribulose bisphosphate carboxylase</fullName>
        <shortName evidence="6">RuBisCO</shortName>
        <ecNumber evidence="6">4.1.1.39</ecNumber>
    </recommendedName>
</protein>
<keyword evidence="2 6" id="KW-0460">Magnesium</keyword>
<comment type="function">
    <text evidence="6">Catalyzes the addition of molecular CO(2) and H(2)O to ribulose 1,5-bisphosphate (RuBP), generating two molecules of 3-phosphoglycerate (3-PGA). Functions in an archaeal AMP degradation pathway, together with AMP phosphorylase and R15P isomerase.</text>
</comment>
<dbReference type="STRING" id="593117.TGAM_1751"/>
<evidence type="ECO:0000256" key="4">
    <source>
        <dbReference type="ARBA" id="ARBA00023239"/>
    </source>
</evidence>
<evidence type="ECO:0000313" key="10">
    <source>
        <dbReference type="Proteomes" id="UP000001488"/>
    </source>
</evidence>
<dbReference type="GO" id="GO:0016491">
    <property type="term" value="F:oxidoreductase activity"/>
    <property type="evidence" value="ECO:0007669"/>
    <property type="project" value="UniProtKB-KW"/>
</dbReference>
<feature type="domain" description="Ribulose bisphosphate carboxylase large subunit C-terminal" evidence="7">
    <location>
        <begin position="186"/>
        <end position="482"/>
    </location>
</feature>
<feature type="modified residue" description="N6-carboxylysine" evidence="6">
    <location>
        <position position="233"/>
    </location>
</feature>
<feature type="active site" description="Proton acceptor" evidence="6">
    <location>
        <position position="325"/>
    </location>
</feature>
<comment type="similarity">
    <text evidence="6">Belongs to the RuBisCO large chain family. Type III subfamily.</text>
</comment>
<evidence type="ECO:0000259" key="7">
    <source>
        <dbReference type="Pfam" id="PF00016"/>
    </source>
</evidence>
<keyword evidence="1 6" id="KW-0479">Metal-binding</keyword>
<dbReference type="SUPFAM" id="SSF54966">
    <property type="entry name" value="RuBisCO, large subunit, small (N-terminal) domain"/>
    <property type="match status" value="1"/>
</dbReference>
<organism evidence="9 10">
    <name type="scientific">Thermococcus gammatolerans (strain DSM 15229 / JCM 11827 / EJ3)</name>
    <dbReference type="NCBI Taxonomy" id="593117"/>
    <lineage>
        <taxon>Archaea</taxon>
        <taxon>Methanobacteriati</taxon>
        <taxon>Methanobacteriota</taxon>
        <taxon>Thermococci</taxon>
        <taxon>Thermococcales</taxon>
        <taxon>Thermococcaceae</taxon>
        <taxon>Thermococcus</taxon>
    </lineage>
</organism>
<name>C5A1I4_THEGJ</name>
<evidence type="ECO:0000313" key="9">
    <source>
        <dbReference type="EMBL" id="ACS34253.1"/>
    </source>
</evidence>
<comment type="miscellaneous">
    <text evidence="6">Because the Archaea possessing a type III RuBisCO are all anaerobic, it is most likely that only the carboxylase activity of RuBisCO, and not the competitive oxygenase activity (by which RuBP reacts with O(2) to form one molecule of 3-phosphoglycerate and one molecule of 2-phosphoglycolate), is biologically relevant in these strains.</text>
</comment>
<comment type="cofactor">
    <cofactor evidence="6">
        <name>Mg(2+)</name>
        <dbReference type="ChEBI" id="CHEBI:18420"/>
    </cofactor>
    <text evidence="6">Binds 1 Mg(2+) ion per subunit.</text>
</comment>
<dbReference type="KEGG" id="tga:TGAM_1751"/>
<dbReference type="PANTHER" id="PTHR42704:SF17">
    <property type="entry name" value="RIBULOSE BISPHOSPHATE CARBOXYLASE LARGE CHAIN"/>
    <property type="match status" value="1"/>
</dbReference>
<keyword evidence="3 6" id="KW-0560">Oxidoreductase</keyword>
<reference evidence="9 10" key="1">
    <citation type="journal article" date="2007" name="Genome Biol.">
        <title>Genome analysis and genome-wide proteomics of Thermococcus gammatolerans, the most radioresistant organism known amongst the Archaea.</title>
        <authorList>
            <person name="Zivanovic Y."/>
            <person name="Armengaud J."/>
            <person name="Lagorce A."/>
            <person name="Leplat C."/>
            <person name="Guerin P."/>
            <person name="Dutertre M."/>
            <person name="Anthouard V."/>
            <person name="Forterre P."/>
            <person name="Wincker P."/>
            <person name="Confalonieri F."/>
        </authorList>
    </citation>
    <scope>NUCLEOTIDE SEQUENCE [LARGE SCALE GENOMIC DNA]</scope>
    <source>
        <strain evidence="10">DSM 15229 / JCM 11827 / EJ3</strain>
    </source>
</reference>
<feature type="binding site" description="via carbamate group" evidence="6">
    <location>
        <position position="233"/>
    </location>
    <ligand>
        <name>Mg(2+)</name>
        <dbReference type="ChEBI" id="CHEBI:18420"/>
    </ligand>
</feature>
<proteinExistence type="inferred from homology"/>
<comment type="catalytic activity">
    <reaction evidence="6">
        <text>2 (2R)-3-phosphoglycerate + 2 H(+) = D-ribulose 1,5-bisphosphate + CO2 + H2O</text>
        <dbReference type="Rhea" id="RHEA:23124"/>
        <dbReference type="ChEBI" id="CHEBI:15377"/>
        <dbReference type="ChEBI" id="CHEBI:15378"/>
        <dbReference type="ChEBI" id="CHEBI:16526"/>
        <dbReference type="ChEBI" id="CHEBI:57870"/>
        <dbReference type="ChEBI" id="CHEBI:58272"/>
        <dbReference type="EC" id="4.1.1.39"/>
    </reaction>
</comment>
<dbReference type="PANTHER" id="PTHR42704">
    <property type="entry name" value="RIBULOSE BISPHOSPHATE CARBOXYLASE"/>
    <property type="match status" value="1"/>
</dbReference>
<evidence type="ECO:0000259" key="8">
    <source>
        <dbReference type="Pfam" id="PF02788"/>
    </source>
</evidence>
<dbReference type="InterPro" id="IPR000685">
    <property type="entry name" value="RuBisCO_lsu_C"/>
</dbReference>
<dbReference type="NCBIfam" id="TIGR03326">
    <property type="entry name" value="rubisco_III"/>
    <property type="match status" value="1"/>
</dbReference>
<dbReference type="NCBIfam" id="NF003252">
    <property type="entry name" value="PRK04208.1"/>
    <property type="match status" value="1"/>
</dbReference>
<dbReference type="GO" id="GO:0000287">
    <property type="term" value="F:magnesium ion binding"/>
    <property type="evidence" value="ECO:0007669"/>
    <property type="project" value="UniProtKB-UniRule"/>
</dbReference>
<evidence type="ECO:0000256" key="1">
    <source>
        <dbReference type="ARBA" id="ARBA00022723"/>
    </source>
</evidence>
<dbReference type="GO" id="GO:0006196">
    <property type="term" value="P:AMP catabolic process"/>
    <property type="evidence" value="ECO:0007669"/>
    <property type="project" value="UniProtKB-UniRule"/>
</dbReference>
<comment type="subunit">
    <text evidence="6">Homodimer or homodecamer. In contrast to form I RuBisCO, the form III RuBisCO is composed solely of large subunits.</text>
</comment>
<keyword evidence="10" id="KW-1185">Reference proteome</keyword>
<dbReference type="PATRIC" id="fig|593117.10.peg.1759"/>
<dbReference type="InterPro" id="IPR033966">
    <property type="entry name" value="RuBisCO"/>
</dbReference>
<dbReference type="CDD" id="cd08213">
    <property type="entry name" value="RuBisCO_large_III"/>
    <property type="match status" value="1"/>
</dbReference>
<dbReference type="SFLD" id="SFLDS00014">
    <property type="entry name" value="RuBisCO"/>
    <property type="match status" value="2"/>
</dbReference>
<dbReference type="EMBL" id="CP001398">
    <property type="protein sequence ID" value="ACS34253.1"/>
    <property type="molecule type" value="Genomic_DNA"/>
</dbReference>
<dbReference type="GO" id="GO:0016984">
    <property type="term" value="F:ribulose-bisphosphate carboxylase activity"/>
    <property type="evidence" value="ECO:0007669"/>
    <property type="project" value="UniProtKB-UniRule"/>
</dbReference>
<feature type="site" description="Transition state stabilizer" evidence="6">
    <location>
        <position position="366"/>
    </location>
</feature>
<dbReference type="GO" id="GO:0015977">
    <property type="term" value="P:carbon fixation"/>
    <property type="evidence" value="ECO:0007669"/>
    <property type="project" value="UniProtKB-KW"/>
</dbReference>
<feature type="binding site" evidence="6">
    <location>
        <position position="236"/>
    </location>
    <ligand>
        <name>Mg(2+)</name>
        <dbReference type="ChEBI" id="CHEBI:18420"/>
    </ligand>
</feature>
<feature type="binding site" evidence="6">
    <location>
        <begin position="433"/>
        <end position="436"/>
    </location>
    <ligand>
        <name>substrate</name>
    </ligand>
</feature>
<feature type="binding site" evidence="6">
    <location>
        <position position="358"/>
    </location>
    <ligand>
        <name>substrate</name>
    </ligand>
</feature>
<evidence type="ECO:0000256" key="6">
    <source>
        <dbReference type="HAMAP-Rule" id="MF_01133"/>
    </source>
</evidence>
<evidence type="ECO:0000256" key="2">
    <source>
        <dbReference type="ARBA" id="ARBA00022842"/>
    </source>
</evidence>
<feature type="binding site" evidence="6">
    <location>
        <position position="235"/>
    </location>
    <ligand>
        <name>Mg(2+)</name>
        <dbReference type="ChEBI" id="CHEBI:18420"/>
    </ligand>
</feature>
<dbReference type="eggNOG" id="arCOG04443">
    <property type="taxonomic scope" value="Archaea"/>
</dbReference>
<dbReference type="SUPFAM" id="SSF51649">
    <property type="entry name" value="RuBisCo, C-terminal domain"/>
    <property type="match status" value="1"/>
</dbReference>
<feature type="binding site" evidence="6">
    <location>
        <position position="209"/>
    </location>
    <ligand>
        <name>substrate</name>
    </ligand>
</feature>
<dbReference type="InterPro" id="IPR036422">
    <property type="entry name" value="RuBisCO_lsu_N_sf"/>
</dbReference>
<dbReference type="InterPro" id="IPR017712">
    <property type="entry name" value="RuBisCO_III"/>
</dbReference>
<evidence type="ECO:0000256" key="5">
    <source>
        <dbReference type="ARBA" id="ARBA00023300"/>
    </source>
</evidence>
<dbReference type="Pfam" id="PF00016">
    <property type="entry name" value="RuBisCO_large"/>
    <property type="match status" value="1"/>
</dbReference>
<dbReference type="SFLD" id="SFLDG00301">
    <property type="entry name" value="RuBisCO-like_proteins"/>
    <property type="match status" value="1"/>
</dbReference>
<feature type="binding site" evidence="6">
    <location>
        <begin position="411"/>
        <end position="413"/>
    </location>
    <ligand>
        <name>substrate</name>
    </ligand>
</feature>
<dbReference type="Gene3D" id="3.20.20.110">
    <property type="entry name" value="Ribulose bisphosphate carboxylase, large subunit, C-terminal domain"/>
    <property type="match status" value="1"/>
</dbReference>
<keyword evidence="4 6" id="KW-0456">Lyase</keyword>
<dbReference type="AlphaFoldDB" id="C5A1I4"/>
<accession>C5A1I4</accession>
<gene>
    <name evidence="6 9" type="primary">rbcL</name>
    <name evidence="9" type="ordered locus">TGAM_1751</name>
</gene>
<evidence type="ECO:0000256" key="3">
    <source>
        <dbReference type="ARBA" id="ARBA00023002"/>
    </source>
</evidence>
<feature type="domain" description="Ribulose bisphosphate carboxylase large subunit ferrodoxin-like N-terminal" evidence="8">
    <location>
        <begin position="56"/>
        <end position="174"/>
    </location>
</feature>
<feature type="binding site" evidence="6">
    <location>
        <position position="326"/>
    </location>
    <ligand>
        <name>substrate</name>
    </ligand>
</feature>
<dbReference type="PaxDb" id="593117-TGAM_1751"/>